<evidence type="ECO:0000313" key="2">
    <source>
        <dbReference type="Proteomes" id="UP000799428"/>
    </source>
</evidence>
<accession>A0A6G1K0Q3</accession>
<evidence type="ECO:0000313" key="1">
    <source>
        <dbReference type="EMBL" id="KAF2706439.1"/>
    </source>
</evidence>
<dbReference type="EMBL" id="MU005776">
    <property type="protein sequence ID" value="KAF2706439.1"/>
    <property type="molecule type" value="Genomic_DNA"/>
</dbReference>
<dbReference type="Proteomes" id="UP000799428">
    <property type="component" value="Unassembled WGS sequence"/>
</dbReference>
<protein>
    <submittedName>
        <fullName evidence="1">Uncharacterized protein</fullName>
    </submittedName>
</protein>
<dbReference type="AlphaFoldDB" id="A0A6G1K0Q3"/>
<sequence length="924" mass="105067">MSSIPSIISPVLKEAVELKIEEFAQTTADFKRRYDENSTVIATESDTLKRLAALLEQIKTFDRYLEDGHDLDTMTRYVEQAKNDRSISQAKLQKFEKRLLDKLESHYHRLDVSALHISMLREALNSSNSISSVTGLVDRPFVQTDEDFDVVEGDLEAAFERFEKSTSTAKEIDVEKLETYLLSVFENDVAKMALDGVRQRIQYYGHSFIKGTKGIQEHLVGYAINDLLQNSLLSDKRRITLQSYSQSPSSIRELTSLLNVKSVRTWNWRNPEKGLPVTARQNAEGKYCITVEEDVVDQLFLHCLALGWSMKVKELLGDDIHNDAVWSRNQVLSAEETAKRDYYLLPSRCHEPPPPPSCPAHYSRKPKKRSMEYENTMKTPIDDMSGSLSEERFTNYYQTFFLSRLPKSFGSAAEVNPVNRTQAELMKQLATEARLREAFDGEAQGLSANFRSFASSLPHKTILTLLKFIGVPNIWLEFFTRFLEAPLDMGPVVRGTSDQVLKRVSGVPVGHGFELLFGELLLYFLDLSVHQKTGGYLYRLRDKSYFVGKSEQCKLAHDSIVEFSAVAGLDVSIANCLSWDPIGFVNFGIQQGRPLVFTIVNSKVESYAHRVKKQLAACTSMIDWIRLWNTTMGRYASHLFGPLANVFGKAHLESVTEAYNSMFTIIFGSSNLTVHLTQLLATHVDPKSSITMEPLIYVPTLFGGLGVKNPYTTLNLARELYTDPCAKLTTFLSEEQSYYAKAGEVFASFPEDVREDKRLLLSPLEQASLTVLFTTRDPAAFMTLEEYTANREIIRYPNLAPKHYSDNSRYTPYPPDVEVIHCPPSILNIYTSLLEEPRYHIVRSVRVDNEVMWTLSRRFGRGVWDALDGEENWVLQMYADECFEQYGGFKLWCEESVPTEVLKMLRGEEGDDREDSRSNGSCDD</sequence>
<keyword evidence="2" id="KW-1185">Reference proteome</keyword>
<organism evidence="1 2">
    <name type="scientific">Pleomassaria siparia CBS 279.74</name>
    <dbReference type="NCBI Taxonomy" id="1314801"/>
    <lineage>
        <taxon>Eukaryota</taxon>
        <taxon>Fungi</taxon>
        <taxon>Dikarya</taxon>
        <taxon>Ascomycota</taxon>
        <taxon>Pezizomycotina</taxon>
        <taxon>Dothideomycetes</taxon>
        <taxon>Pleosporomycetidae</taxon>
        <taxon>Pleosporales</taxon>
        <taxon>Pleomassariaceae</taxon>
        <taxon>Pleomassaria</taxon>
    </lineage>
</organism>
<proteinExistence type="predicted"/>
<dbReference type="OrthoDB" id="74545at2759"/>
<name>A0A6G1K0Q3_9PLEO</name>
<dbReference type="PANTHER" id="PTHR37015:SF2">
    <property type="entry name" value="REVERSE TRANSCRIPTASE DOMAIN-CONTAINING PROTEIN"/>
    <property type="match status" value="1"/>
</dbReference>
<dbReference type="PANTHER" id="PTHR37015">
    <property type="entry name" value="REVERSE TRANSCRIPTASE DOMAIN-CONTAINING PROTEIN"/>
    <property type="match status" value="1"/>
</dbReference>
<gene>
    <name evidence="1" type="ORF">K504DRAFT_448123</name>
</gene>
<reference evidence="1" key="1">
    <citation type="journal article" date="2020" name="Stud. Mycol.">
        <title>101 Dothideomycetes genomes: a test case for predicting lifestyles and emergence of pathogens.</title>
        <authorList>
            <person name="Haridas S."/>
            <person name="Albert R."/>
            <person name="Binder M."/>
            <person name="Bloem J."/>
            <person name="Labutti K."/>
            <person name="Salamov A."/>
            <person name="Andreopoulos B."/>
            <person name="Baker S."/>
            <person name="Barry K."/>
            <person name="Bills G."/>
            <person name="Bluhm B."/>
            <person name="Cannon C."/>
            <person name="Castanera R."/>
            <person name="Culley D."/>
            <person name="Daum C."/>
            <person name="Ezra D."/>
            <person name="Gonzalez J."/>
            <person name="Henrissat B."/>
            <person name="Kuo A."/>
            <person name="Liang C."/>
            <person name="Lipzen A."/>
            <person name="Lutzoni F."/>
            <person name="Magnuson J."/>
            <person name="Mondo S."/>
            <person name="Nolan M."/>
            <person name="Ohm R."/>
            <person name="Pangilinan J."/>
            <person name="Park H.-J."/>
            <person name="Ramirez L."/>
            <person name="Alfaro M."/>
            <person name="Sun H."/>
            <person name="Tritt A."/>
            <person name="Yoshinaga Y."/>
            <person name="Zwiers L.-H."/>
            <person name="Turgeon B."/>
            <person name="Goodwin S."/>
            <person name="Spatafora J."/>
            <person name="Crous P."/>
            <person name="Grigoriev I."/>
        </authorList>
    </citation>
    <scope>NUCLEOTIDE SEQUENCE</scope>
    <source>
        <strain evidence="1">CBS 279.74</strain>
    </source>
</reference>